<evidence type="ECO:0000256" key="8">
    <source>
        <dbReference type="SAM" id="MobiDB-lite"/>
    </source>
</evidence>
<dbReference type="InterPro" id="IPR004358">
    <property type="entry name" value="Sig_transdc_His_kin-like_C"/>
</dbReference>
<dbReference type="InterPro" id="IPR036097">
    <property type="entry name" value="HisK_dim/P_sf"/>
</dbReference>
<dbReference type="PANTHER" id="PTHR43711:SF1">
    <property type="entry name" value="HISTIDINE KINASE 1"/>
    <property type="match status" value="1"/>
</dbReference>
<dbReference type="Pfam" id="PF02518">
    <property type="entry name" value="HATPase_c"/>
    <property type="match status" value="1"/>
</dbReference>
<feature type="coiled-coil region" evidence="7">
    <location>
        <begin position="169"/>
        <end position="196"/>
    </location>
</feature>
<feature type="compositionally biased region" description="Basic and acidic residues" evidence="8">
    <location>
        <begin position="423"/>
        <end position="444"/>
    </location>
</feature>
<evidence type="ECO:0000256" key="5">
    <source>
        <dbReference type="ARBA" id="ARBA00022777"/>
    </source>
</evidence>
<evidence type="ECO:0000313" key="11">
    <source>
        <dbReference type="Proteomes" id="UP001205906"/>
    </source>
</evidence>
<dbReference type="EMBL" id="JAMXQS010000001">
    <property type="protein sequence ID" value="MCO6048621.1"/>
    <property type="molecule type" value="Genomic_DNA"/>
</dbReference>
<protein>
    <recommendedName>
        <fullName evidence="2">histidine kinase</fullName>
        <ecNumber evidence="2">2.7.13.3</ecNumber>
    </recommendedName>
</protein>
<dbReference type="InterPro" id="IPR036890">
    <property type="entry name" value="HATPase_C_sf"/>
</dbReference>
<dbReference type="SUPFAM" id="SSF55874">
    <property type="entry name" value="ATPase domain of HSP90 chaperone/DNA topoisomerase II/histidine kinase"/>
    <property type="match status" value="1"/>
</dbReference>
<keyword evidence="11" id="KW-1185">Reference proteome</keyword>
<keyword evidence="4" id="KW-0808">Transferase</keyword>
<evidence type="ECO:0000256" key="1">
    <source>
        <dbReference type="ARBA" id="ARBA00000085"/>
    </source>
</evidence>
<evidence type="ECO:0000256" key="2">
    <source>
        <dbReference type="ARBA" id="ARBA00012438"/>
    </source>
</evidence>
<dbReference type="Gene3D" id="3.30.565.10">
    <property type="entry name" value="Histidine kinase-like ATPase, C-terminal domain"/>
    <property type="match status" value="1"/>
</dbReference>
<evidence type="ECO:0000256" key="3">
    <source>
        <dbReference type="ARBA" id="ARBA00022553"/>
    </source>
</evidence>
<proteinExistence type="predicted"/>
<dbReference type="PANTHER" id="PTHR43711">
    <property type="entry name" value="TWO-COMPONENT HISTIDINE KINASE"/>
    <property type="match status" value="1"/>
</dbReference>
<sequence length="444" mass="46757">MATASRAAAVGAGLAVLNGGVAAAFGSVSLFALSAGSALACGMAAWAGWQSSNERVASTADDNRADERGVLRLRFDATGEADDVAGDARALVGLAPELLLGAGFFDRLQVSDRVSFLCALSEIRADGQARTLSLRVRLPRVAHEQASGYRRFTVELQRLGSEGRSVEMALRDTSEIDSLRAELDEARKATADACAERQRIMAALGHEIRTPLNAIIGFSDMLGEESLGGFSDPRQQEYSRLIRQSGEHLLLVLDGVLQASAMEAGAYRAESESFSITDAVETCRAMLADTARLKGVTLKVQIASSCGTVSGDRRSVQQILVNLVSNAIKFTPSGGEVAVGGQRVGSRLHLWVRDNGVGIDAGDLDRVGQPFVRVGRASAVEGHGLGLSLVKTLVQNQGGTFSIESAPGEGTLATVSLPVDQPSIRRPETTSAETKNDATFRKSA</sequence>
<evidence type="ECO:0000256" key="7">
    <source>
        <dbReference type="SAM" id="Coils"/>
    </source>
</evidence>
<dbReference type="InterPro" id="IPR003661">
    <property type="entry name" value="HisK_dim/P_dom"/>
</dbReference>
<evidence type="ECO:0000259" key="9">
    <source>
        <dbReference type="PROSITE" id="PS50109"/>
    </source>
</evidence>
<comment type="caution">
    <text evidence="10">The sequence shown here is derived from an EMBL/GenBank/DDBJ whole genome shotgun (WGS) entry which is preliminary data.</text>
</comment>
<feature type="region of interest" description="Disordered" evidence="8">
    <location>
        <begin position="419"/>
        <end position="444"/>
    </location>
</feature>
<dbReference type="EC" id="2.7.13.3" evidence="2"/>
<evidence type="ECO:0000256" key="6">
    <source>
        <dbReference type="ARBA" id="ARBA00023012"/>
    </source>
</evidence>
<comment type="catalytic activity">
    <reaction evidence="1">
        <text>ATP + protein L-histidine = ADP + protein N-phospho-L-histidine.</text>
        <dbReference type="EC" id="2.7.13.3"/>
    </reaction>
</comment>
<dbReference type="CDD" id="cd00082">
    <property type="entry name" value="HisKA"/>
    <property type="match status" value="1"/>
</dbReference>
<keyword evidence="7" id="KW-0175">Coiled coil</keyword>
<dbReference type="InterPro" id="IPR005467">
    <property type="entry name" value="His_kinase_dom"/>
</dbReference>
<keyword evidence="6" id="KW-0902">Two-component regulatory system</keyword>
<dbReference type="GO" id="GO:0016301">
    <property type="term" value="F:kinase activity"/>
    <property type="evidence" value="ECO:0007669"/>
    <property type="project" value="UniProtKB-KW"/>
</dbReference>
<dbReference type="SMART" id="SM00387">
    <property type="entry name" value="HATPase_c"/>
    <property type="match status" value="1"/>
</dbReference>
<gene>
    <name evidence="10" type="ORF">NGM99_02300</name>
</gene>
<dbReference type="CDD" id="cd00075">
    <property type="entry name" value="HATPase"/>
    <property type="match status" value="1"/>
</dbReference>
<dbReference type="RefSeq" id="WP_252815520.1">
    <property type="nucleotide sequence ID" value="NZ_JAMXQS010000001.1"/>
</dbReference>
<dbReference type="PRINTS" id="PR00344">
    <property type="entry name" value="BCTRLSENSOR"/>
</dbReference>
<dbReference type="PROSITE" id="PS50109">
    <property type="entry name" value="HIS_KIN"/>
    <property type="match status" value="1"/>
</dbReference>
<keyword evidence="3" id="KW-0597">Phosphoprotein</keyword>
<feature type="domain" description="Histidine kinase" evidence="9">
    <location>
        <begin position="203"/>
        <end position="421"/>
    </location>
</feature>
<keyword evidence="5 10" id="KW-0418">Kinase</keyword>
<name>A0ABT1C3R3_9HYPH</name>
<dbReference type="SUPFAM" id="SSF47384">
    <property type="entry name" value="Homodimeric domain of signal transducing histidine kinase"/>
    <property type="match status" value="1"/>
</dbReference>
<evidence type="ECO:0000313" key="10">
    <source>
        <dbReference type="EMBL" id="MCO6048621.1"/>
    </source>
</evidence>
<evidence type="ECO:0000256" key="4">
    <source>
        <dbReference type="ARBA" id="ARBA00022679"/>
    </source>
</evidence>
<dbReference type="Gene3D" id="1.10.287.130">
    <property type="match status" value="1"/>
</dbReference>
<dbReference type="InterPro" id="IPR050736">
    <property type="entry name" value="Sensor_HK_Regulatory"/>
</dbReference>
<reference evidence="10 11" key="1">
    <citation type="submission" date="2022-06" db="EMBL/GenBank/DDBJ databases">
        <title>Mesorhizobium sp. strain RP14 Genome sequencing and assembly.</title>
        <authorList>
            <person name="Kim I."/>
        </authorList>
    </citation>
    <scope>NUCLEOTIDE SEQUENCE [LARGE SCALE GENOMIC DNA]</scope>
    <source>
        <strain evidence="11">RP14(2022)</strain>
    </source>
</reference>
<dbReference type="Proteomes" id="UP001205906">
    <property type="component" value="Unassembled WGS sequence"/>
</dbReference>
<dbReference type="Pfam" id="PF00512">
    <property type="entry name" value="HisKA"/>
    <property type="match status" value="1"/>
</dbReference>
<dbReference type="SMART" id="SM00388">
    <property type="entry name" value="HisKA"/>
    <property type="match status" value="1"/>
</dbReference>
<dbReference type="InterPro" id="IPR003594">
    <property type="entry name" value="HATPase_dom"/>
</dbReference>
<accession>A0ABT1C3R3</accession>
<organism evidence="10 11">
    <name type="scientific">Mesorhizobium liriopis</name>
    <dbReference type="NCBI Taxonomy" id="2953882"/>
    <lineage>
        <taxon>Bacteria</taxon>
        <taxon>Pseudomonadati</taxon>
        <taxon>Pseudomonadota</taxon>
        <taxon>Alphaproteobacteria</taxon>
        <taxon>Hyphomicrobiales</taxon>
        <taxon>Phyllobacteriaceae</taxon>
        <taxon>Mesorhizobium</taxon>
    </lineage>
</organism>